<dbReference type="PROSITE" id="PS50893">
    <property type="entry name" value="ABC_TRANSPORTER_2"/>
    <property type="match status" value="1"/>
</dbReference>
<dbReference type="PROSITE" id="PS00211">
    <property type="entry name" value="ABC_TRANSPORTER_1"/>
    <property type="match status" value="1"/>
</dbReference>
<dbReference type="Pfam" id="PF19055">
    <property type="entry name" value="ABC2_membrane_7"/>
    <property type="match status" value="1"/>
</dbReference>
<accession>A0A7S3BSR7</accession>
<dbReference type="InterPro" id="IPR003593">
    <property type="entry name" value="AAA+_ATPase"/>
</dbReference>
<dbReference type="SMART" id="SM00382">
    <property type="entry name" value="AAA"/>
    <property type="match status" value="1"/>
</dbReference>
<evidence type="ECO:0000256" key="3">
    <source>
        <dbReference type="ARBA" id="ARBA00022692"/>
    </source>
</evidence>
<dbReference type="PANTHER" id="PTHR48041">
    <property type="entry name" value="ABC TRANSPORTER G FAMILY MEMBER 28"/>
    <property type="match status" value="1"/>
</dbReference>
<feature type="transmembrane region" description="Helical" evidence="8">
    <location>
        <begin position="552"/>
        <end position="569"/>
    </location>
</feature>
<evidence type="ECO:0000256" key="6">
    <source>
        <dbReference type="ARBA" id="ARBA00022989"/>
    </source>
</evidence>
<keyword evidence="2" id="KW-0813">Transport</keyword>
<dbReference type="GO" id="GO:0016020">
    <property type="term" value="C:membrane"/>
    <property type="evidence" value="ECO:0007669"/>
    <property type="project" value="UniProtKB-SubCell"/>
</dbReference>
<dbReference type="Gene3D" id="3.40.50.300">
    <property type="entry name" value="P-loop containing nucleotide triphosphate hydrolases"/>
    <property type="match status" value="1"/>
</dbReference>
<keyword evidence="7 8" id="KW-0472">Membrane</keyword>
<proteinExistence type="predicted"/>
<evidence type="ECO:0000256" key="5">
    <source>
        <dbReference type="ARBA" id="ARBA00022840"/>
    </source>
</evidence>
<feature type="transmembrane region" description="Helical" evidence="8">
    <location>
        <begin position="417"/>
        <end position="437"/>
    </location>
</feature>
<dbReference type="GO" id="GO:0016887">
    <property type="term" value="F:ATP hydrolysis activity"/>
    <property type="evidence" value="ECO:0007669"/>
    <property type="project" value="InterPro"/>
</dbReference>
<feature type="transmembrane region" description="Helical" evidence="8">
    <location>
        <begin position="624"/>
        <end position="648"/>
    </location>
</feature>
<gene>
    <name evidence="10" type="ORF">PSIN1315_LOCUS8701</name>
</gene>
<keyword evidence="5" id="KW-0067">ATP-binding</keyword>
<organism evidence="10">
    <name type="scientific">Prasinoderma singulare</name>
    <dbReference type="NCBI Taxonomy" id="676789"/>
    <lineage>
        <taxon>Eukaryota</taxon>
        <taxon>Viridiplantae</taxon>
        <taxon>Prasinodermophyta</taxon>
        <taxon>Prasinodermophyceae</taxon>
        <taxon>Prasinodermales</taxon>
        <taxon>Prasinodermaceae</taxon>
        <taxon>Prasinoderma</taxon>
    </lineage>
</organism>
<dbReference type="SUPFAM" id="SSF52540">
    <property type="entry name" value="P-loop containing nucleoside triphosphate hydrolases"/>
    <property type="match status" value="1"/>
</dbReference>
<evidence type="ECO:0000259" key="9">
    <source>
        <dbReference type="PROSITE" id="PS50893"/>
    </source>
</evidence>
<keyword evidence="6 8" id="KW-1133">Transmembrane helix</keyword>
<protein>
    <recommendedName>
        <fullName evidence="9">ABC transporter domain-containing protein</fullName>
    </recommendedName>
</protein>
<name>A0A7S3BSR7_9VIRI</name>
<evidence type="ECO:0000256" key="7">
    <source>
        <dbReference type="ARBA" id="ARBA00023136"/>
    </source>
</evidence>
<feature type="domain" description="ABC transporter" evidence="9">
    <location>
        <begin position="41"/>
        <end position="297"/>
    </location>
</feature>
<dbReference type="InterPro" id="IPR043926">
    <property type="entry name" value="ABCG_dom"/>
</dbReference>
<dbReference type="InterPro" id="IPR013525">
    <property type="entry name" value="ABC2_TM"/>
</dbReference>
<dbReference type="AlphaFoldDB" id="A0A7S3BSR7"/>
<feature type="transmembrane region" description="Helical" evidence="8">
    <location>
        <begin position="523"/>
        <end position="545"/>
    </location>
</feature>
<evidence type="ECO:0000256" key="2">
    <source>
        <dbReference type="ARBA" id="ARBA00022448"/>
    </source>
</evidence>
<dbReference type="GO" id="GO:0005524">
    <property type="term" value="F:ATP binding"/>
    <property type="evidence" value="ECO:0007669"/>
    <property type="project" value="UniProtKB-KW"/>
</dbReference>
<keyword evidence="3 8" id="KW-0812">Transmembrane</keyword>
<evidence type="ECO:0000256" key="4">
    <source>
        <dbReference type="ARBA" id="ARBA00022741"/>
    </source>
</evidence>
<dbReference type="Pfam" id="PF00005">
    <property type="entry name" value="ABC_tran"/>
    <property type="match status" value="1"/>
</dbReference>
<feature type="transmembrane region" description="Helical" evidence="8">
    <location>
        <begin position="387"/>
        <end position="405"/>
    </location>
</feature>
<evidence type="ECO:0000256" key="8">
    <source>
        <dbReference type="SAM" id="Phobius"/>
    </source>
</evidence>
<dbReference type="InterPro" id="IPR003439">
    <property type="entry name" value="ABC_transporter-like_ATP-bd"/>
</dbReference>
<dbReference type="EMBL" id="HBHY01013566">
    <property type="protein sequence ID" value="CAE0142097.1"/>
    <property type="molecule type" value="Transcribed_RNA"/>
</dbReference>
<evidence type="ECO:0000313" key="10">
    <source>
        <dbReference type="EMBL" id="CAE0142097.1"/>
    </source>
</evidence>
<dbReference type="GO" id="GO:0140359">
    <property type="term" value="F:ABC-type transporter activity"/>
    <property type="evidence" value="ECO:0007669"/>
    <property type="project" value="InterPro"/>
</dbReference>
<feature type="transmembrane region" description="Helical" evidence="8">
    <location>
        <begin position="467"/>
        <end position="487"/>
    </location>
</feature>
<dbReference type="InterPro" id="IPR017871">
    <property type="entry name" value="ABC_transporter-like_CS"/>
</dbReference>
<sequence>MVPDAAAAAAASGGGLQFSSARVKSTLSSAGNLAAPQPVGVRWENLRYSVRVPRSRAERREGMRTQKDILRGASGYASPGHLLAVMGSSGAGKTTLLNCLSHRTGRGGSCEGEVRFNGARYDECARALRTLAAYITQEDLVMKTQTAREILTFSAHARLGRRSTREDKRRVVEEVLRLLRLQGCADTLVGDPESGGVSGGERKRINIGVELVTNPSILYVDEPTSGLDSSTARTVMEVLRELAAEGRTVLVTIHQPSSEVFFMFNRLLLLHKGSSVYFGAIDGAVRYFGDLGFVCPAHHNPADFCLSVLLDSTAGNDRSNTDFVVKWSTHVSEEGVALCEPDAALAALPAPDAAEARPLGFLGETGLIIARALRNFTRERMLFQARIGQTLFFGLLSGLLFLNLTDNPQGVQDRSGLLFFVSINQLMLPLLGSVLTFPAEKEIFLREHRSGFYSVNSYFTGKSLAELPFQVVFPLIFTVIVYFMAGLRPGAGHFFLAAFFLILDAVAAQSMGLMLGAAAPTPAIAIMLVGFTLIPMILAGGFFASRNRLDPAWLWLEYISILSWVFQGLSVNEFSNRVLCQCAADDADPLSIVDSCTADCGCAATECIFGENVLAAQYMSDSSIGASVGALAIITFVFRALLWLVLFIKTRV</sequence>
<keyword evidence="4" id="KW-0547">Nucleotide-binding</keyword>
<dbReference type="InterPro" id="IPR050352">
    <property type="entry name" value="ABCG_transporters"/>
</dbReference>
<feature type="transmembrane region" description="Helical" evidence="8">
    <location>
        <begin position="494"/>
        <end position="517"/>
    </location>
</feature>
<dbReference type="Pfam" id="PF01061">
    <property type="entry name" value="ABC2_membrane"/>
    <property type="match status" value="1"/>
</dbReference>
<dbReference type="CDD" id="cd03213">
    <property type="entry name" value="ABCG_EPDR"/>
    <property type="match status" value="1"/>
</dbReference>
<evidence type="ECO:0000256" key="1">
    <source>
        <dbReference type="ARBA" id="ARBA00004141"/>
    </source>
</evidence>
<reference evidence="10" key="1">
    <citation type="submission" date="2021-01" db="EMBL/GenBank/DDBJ databases">
        <authorList>
            <person name="Corre E."/>
            <person name="Pelletier E."/>
            <person name="Niang G."/>
            <person name="Scheremetjew M."/>
            <person name="Finn R."/>
            <person name="Kale V."/>
            <person name="Holt S."/>
            <person name="Cochrane G."/>
            <person name="Meng A."/>
            <person name="Brown T."/>
            <person name="Cohen L."/>
        </authorList>
    </citation>
    <scope>NUCLEOTIDE SEQUENCE</scope>
    <source>
        <strain evidence="10">RCC927</strain>
    </source>
</reference>
<dbReference type="InterPro" id="IPR027417">
    <property type="entry name" value="P-loop_NTPase"/>
</dbReference>
<comment type="subcellular location">
    <subcellularLocation>
        <location evidence="1">Membrane</location>
        <topology evidence="1">Multi-pass membrane protein</topology>
    </subcellularLocation>
</comment>
<dbReference type="PANTHER" id="PTHR48041:SF139">
    <property type="entry name" value="PROTEIN SCARLET"/>
    <property type="match status" value="1"/>
</dbReference>